<evidence type="ECO:0000313" key="3">
    <source>
        <dbReference type="EMBL" id="MTU42077.1"/>
    </source>
</evidence>
<dbReference type="SUPFAM" id="SSF46689">
    <property type="entry name" value="Homeodomain-like"/>
    <property type="match status" value="2"/>
</dbReference>
<organism evidence="3 4">
    <name type="scientific">Parasutterella excrementihominis</name>
    <dbReference type="NCBI Taxonomy" id="487175"/>
    <lineage>
        <taxon>Bacteria</taxon>
        <taxon>Pseudomonadati</taxon>
        <taxon>Pseudomonadota</taxon>
        <taxon>Betaproteobacteria</taxon>
        <taxon>Burkholderiales</taxon>
        <taxon>Sutterellaceae</taxon>
        <taxon>Parasutterella</taxon>
    </lineage>
</organism>
<dbReference type="InterPro" id="IPR009594">
    <property type="entry name" value="Tscrpt_reg_HTH_AraC_N"/>
</dbReference>
<dbReference type="PROSITE" id="PS01124">
    <property type="entry name" value="HTH_ARAC_FAMILY_2"/>
    <property type="match status" value="1"/>
</dbReference>
<dbReference type="GO" id="GO:0043565">
    <property type="term" value="F:sequence-specific DNA binding"/>
    <property type="evidence" value="ECO:0007669"/>
    <property type="project" value="InterPro"/>
</dbReference>
<reference evidence="3 4" key="1">
    <citation type="journal article" date="2019" name="Nat. Med.">
        <title>A library of human gut bacterial isolates paired with longitudinal multiomics data enables mechanistic microbiome research.</title>
        <authorList>
            <person name="Poyet M."/>
            <person name="Groussin M."/>
            <person name="Gibbons S.M."/>
            <person name="Avila-Pacheco J."/>
            <person name="Jiang X."/>
            <person name="Kearney S.M."/>
            <person name="Perrotta A.R."/>
            <person name="Berdy B."/>
            <person name="Zhao S."/>
            <person name="Lieberman T.D."/>
            <person name="Swanson P.K."/>
            <person name="Smith M."/>
            <person name="Roesemann S."/>
            <person name="Alexander J.E."/>
            <person name="Rich S.A."/>
            <person name="Livny J."/>
            <person name="Vlamakis H."/>
            <person name="Clish C."/>
            <person name="Bullock K."/>
            <person name="Deik A."/>
            <person name="Scott J."/>
            <person name="Pierce K.A."/>
            <person name="Xavier R.J."/>
            <person name="Alm E.J."/>
        </authorList>
    </citation>
    <scope>NUCLEOTIDE SEQUENCE [LARGE SCALE GENOMIC DNA]</scope>
    <source>
        <strain evidence="3 4">BIOML-A2</strain>
    </source>
</reference>
<evidence type="ECO:0000256" key="2">
    <source>
        <dbReference type="ARBA" id="ARBA00023163"/>
    </source>
</evidence>
<gene>
    <name evidence="3" type="ORF">GMD42_00230</name>
</gene>
<accession>A0A6I3S2K8</accession>
<evidence type="ECO:0000256" key="1">
    <source>
        <dbReference type="ARBA" id="ARBA00023015"/>
    </source>
</evidence>
<proteinExistence type="predicted"/>
<keyword evidence="1" id="KW-0805">Transcription regulation</keyword>
<dbReference type="SMART" id="SM00342">
    <property type="entry name" value="HTH_ARAC"/>
    <property type="match status" value="1"/>
</dbReference>
<dbReference type="RefSeq" id="WP_149889086.1">
    <property type="nucleotide sequence ID" value="NZ_DBGEHT010000001.1"/>
</dbReference>
<dbReference type="AlphaFoldDB" id="A0A6I3S2K8"/>
<dbReference type="Pfam" id="PF12833">
    <property type="entry name" value="HTH_18"/>
    <property type="match status" value="1"/>
</dbReference>
<evidence type="ECO:0000313" key="4">
    <source>
        <dbReference type="Proteomes" id="UP000462362"/>
    </source>
</evidence>
<dbReference type="InterPro" id="IPR018060">
    <property type="entry name" value="HTH_AraC"/>
</dbReference>
<dbReference type="PANTHER" id="PTHR43436">
    <property type="entry name" value="ARAC-FAMILY TRANSCRIPTIONAL REGULATOR"/>
    <property type="match status" value="1"/>
</dbReference>
<keyword evidence="2" id="KW-0804">Transcription</keyword>
<dbReference type="InterPro" id="IPR009057">
    <property type="entry name" value="Homeodomain-like_sf"/>
</dbReference>
<dbReference type="PANTHER" id="PTHR43436:SF1">
    <property type="entry name" value="TRANSCRIPTIONAL REGULATORY PROTEIN"/>
    <property type="match status" value="1"/>
</dbReference>
<protein>
    <submittedName>
        <fullName evidence="3">Helix-turn-helix domain-containing protein</fullName>
    </submittedName>
</protein>
<comment type="caution">
    <text evidence="3">The sequence shown here is derived from an EMBL/GenBank/DDBJ whole genome shotgun (WGS) entry which is preliminary data.</text>
</comment>
<dbReference type="Proteomes" id="UP000462362">
    <property type="component" value="Unassembled WGS sequence"/>
</dbReference>
<dbReference type="Gene3D" id="1.10.10.60">
    <property type="entry name" value="Homeodomain-like"/>
    <property type="match status" value="2"/>
</dbReference>
<dbReference type="GO" id="GO:0003700">
    <property type="term" value="F:DNA-binding transcription factor activity"/>
    <property type="evidence" value="ECO:0007669"/>
    <property type="project" value="InterPro"/>
</dbReference>
<name>A0A6I3S2K8_9BURK</name>
<dbReference type="EMBL" id="WNCL01000001">
    <property type="protein sequence ID" value="MTU42077.1"/>
    <property type="molecule type" value="Genomic_DNA"/>
</dbReference>
<dbReference type="Pfam" id="PF06719">
    <property type="entry name" value="AraC_N"/>
    <property type="match status" value="1"/>
</dbReference>
<sequence length="299" mass="34119">METRDTEQKEITEKFINQAIEGHRAHDLNWKRIPGFNVSVLEKDAVNRSCFYTLSMAVIFQGEKIVDVGDNQYQYGGGSMIVTSVEVPTSYRILNASPERPFVSASMKLDRALLAEIMGEISGKKEFPPSEDSNAFCVAKTPVQISDCFLRLLRLAEHPEDMDFVFPCIQRELHYFALTDPQCSNLRELCTGGLPSNRVSKAVEWLKQYYKEPIRIQELADMVYMSSSTFHNHFKNVTSLTPLQYQKRLRLHEAKRLMITESYNASSAAFEVGYGSVQQFNREYKRLFGKPPVQDVSGS</sequence>